<dbReference type="AlphaFoldDB" id="Q21DA4"/>
<accession>Q21DA4</accession>
<reference evidence="1" key="1">
    <citation type="submission" date="2006-03" db="EMBL/GenBank/DDBJ databases">
        <title>Complete sequence of Rhodopseudomonas palustris BisB18.</title>
        <authorList>
            <consortium name="US DOE Joint Genome Institute"/>
            <person name="Copeland A."/>
            <person name="Lucas S."/>
            <person name="Lapidus A."/>
            <person name="Barry K."/>
            <person name="Detter J.C."/>
            <person name="Glavina del Rio T."/>
            <person name="Hammon N."/>
            <person name="Israni S."/>
            <person name="Dalin E."/>
            <person name="Tice H."/>
            <person name="Pitluck S."/>
            <person name="Chain P."/>
            <person name="Malfatti S."/>
            <person name="Shin M."/>
            <person name="Vergez L."/>
            <person name="Schmutz J."/>
            <person name="Larimer F."/>
            <person name="Land M."/>
            <person name="Hauser L."/>
            <person name="Pelletier D.A."/>
            <person name="Kyrpides N."/>
            <person name="Anderson I."/>
            <person name="Oda Y."/>
            <person name="Harwood C.S."/>
            <person name="Richardson P."/>
        </authorList>
    </citation>
    <scope>NUCLEOTIDE SEQUENCE [LARGE SCALE GENOMIC DNA]</scope>
    <source>
        <strain evidence="1">BisB18</strain>
    </source>
</reference>
<proteinExistence type="predicted"/>
<protein>
    <submittedName>
        <fullName evidence="1">Uncharacterized protein</fullName>
    </submittedName>
</protein>
<dbReference type="OrthoDB" id="7354890at2"/>
<sequence length="101" mass="11442">MGELYDWLIDQHHGLRTYKALYQKAHQLAQSAPRHRALYRMLALVVSDHIDAFDEQPVPTALAEAAFHRLLGVVAAAENSLHAPDSEQIVTLNRIAEERLF</sequence>
<dbReference type="HOGENOM" id="CLU_2300320_0_0_5"/>
<dbReference type="EMBL" id="CP000301">
    <property type="protein sequence ID" value="ABD85632.1"/>
    <property type="molecule type" value="Genomic_DNA"/>
</dbReference>
<name>Q21DA4_RHOPB</name>
<dbReference type="RefSeq" id="WP_011470540.1">
    <property type="nucleotide sequence ID" value="NC_007925.1"/>
</dbReference>
<gene>
    <name evidence="1" type="ordered locus">RPC_0053</name>
</gene>
<evidence type="ECO:0000313" key="1">
    <source>
        <dbReference type="EMBL" id="ABD85632.1"/>
    </source>
</evidence>
<dbReference type="KEGG" id="rpc:RPC_0053"/>
<organism evidence="1">
    <name type="scientific">Rhodopseudomonas palustris (strain BisB18)</name>
    <dbReference type="NCBI Taxonomy" id="316056"/>
    <lineage>
        <taxon>Bacteria</taxon>
        <taxon>Pseudomonadati</taxon>
        <taxon>Pseudomonadota</taxon>
        <taxon>Alphaproteobacteria</taxon>
        <taxon>Hyphomicrobiales</taxon>
        <taxon>Nitrobacteraceae</taxon>
        <taxon>Rhodopseudomonas</taxon>
    </lineage>
</organism>